<evidence type="ECO:0000313" key="3">
    <source>
        <dbReference type="Proteomes" id="UP000325212"/>
    </source>
</evidence>
<reference evidence="2 3" key="1">
    <citation type="submission" date="2019-06" db="EMBL/GenBank/DDBJ databases">
        <title>Draft genome sequence of Clostridium diolis DSM 15410.</title>
        <authorList>
            <person name="Kobayashi H."/>
            <person name="Tanizawa Y."/>
            <person name="Tohno M."/>
        </authorList>
    </citation>
    <scope>NUCLEOTIDE SEQUENCE [LARGE SCALE GENOMIC DNA]</scope>
    <source>
        <strain evidence="2 3">DSM 15410</strain>
    </source>
</reference>
<name>A0AAV3VX32_9CLOT</name>
<dbReference type="AlphaFoldDB" id="A0AAV3VX32"/>
<accession>A0AAV3VX32</accession>
<dbReference type="Proteomes" id="UP000325212">
    <property type="component" value="Unassembled WGS sequence"/>
</dbReference>
<organism evidence="2 3">
    <name type="scientific">Clostridium diolis</name>
    <dbReference type="NCBI Taxonomy" id="223919"/>
    <lineage>
        <taxon>Bacteria</taxon>
        <taxon>Bacillati</taxon>
        <taxon>Bacillota</taxon>
        <taxon>Clostridia</taxon>
        <taxon>Eubacteriales</taxon>
        <taxon>Clostridiaceae</taxon>
        <taxon>Clostridium</taxon>
    </lineage>
</organism>
<feature type="transmembrane region" description="Helical" evidence="1">
    <location>
        <begin position="12"/>
        <end position="30"/>
    </location>
</feature>
<protein>
    <recommendedName>
        <fullName evidence="4">Transposase</fullName>
    </recommendedName>
</protein>
<keyword evidence="1" id="KW-0472">Membrane</keyword>
<comment type="caution">
    <text evidence="2">The sequence shown here is derived from an EMBL/GenBank/DDBJ whole genome shotgun (WGS) entry which is preliminary data.</text>
</comment>
<keyword evidence="1" id="KW-1133">Transmembrane helix</keyword>
<dbReference type="EMBL" id="BJLA01000001">
    <property type="protein sequence ID" value="GEA29516.1"/>
    <property type="molecule type" value="Genomic_DNA"/>
</dbReference>
<evidence type="ECO:0000313" key="2">
    <source>
        <dbReference type="EMBL" id="GEA29516.1"/>
    </source>
</evidence>
<evidence type="ECO:0000256" key="1">
    <source>
        <dbReference type="SAM" id="Phobius"/>
    </source>
</evidence>
<proteinExistence type="predicted"/>
<keyword evidence="1" id="KW-0812">Transmembrane</keyword>
<sequence length="54" mass="6139">MHKKNVSTRDTSINHAQIISILTQIILIYFPTLVLSKSGYKSLGNQSFQSQPKY</sequence>
<keyword evidence="3" id="KW-1185">Reference proteome</keyword>
<evidence type="ECO:0008006" key="4">
    <source>
        <dbReference type="Google" id="ProtNLM"/>
    </source>
</evidence>
<gene>
    <name evidence="2" type="ORF">CDIOL_04390</name>
</gene>